<organism evidence="3 4">
    <name type="scientific">Kockovaella imperatae</name>
    <dbReference type="NCBI Taxonomy" id="4999"/>
    <lineage>
        <taxon>Eukaryota</taxon>
        <taxon>Fungi</taxon>
        <taxon>Dikarya</taxon>
        <taxon>Basidiomycota</taxon>
        <taxon>Agaricomycotina</taxon>
        <taxon>Tremellomycetes</taxon>
        <taxon>Tremellales</taxon>
        <taxon>Cuniculitremaceae</taxon>
        <taxon>Kockovaella</taxon>
    </lineage>
</organism>
<dbReference type="SUPFAM" id="SSF51905">
    <property type="entry name" value="FAD/NAD(P)-binding domain"/>
    <property type="match status" value="1"/>
</dbReference>
<evidence type="ECO:0000313" key="4">
    <source>
        <dbReference type="Proteomes" id="UP000193218"/>
    </source>
</evidence>
<accession>A0A1Y1US58</accession>
<comment type="caution">
    <text evidence="3">The sequence shown here is derived from an EMBL/GenBank/DDBJ whole genome shotgun (WGS) entry which is preliminary data.</text>
</comment>
<dbReference type="GeneID" id="33556580"/>
<dbReference type="GO" id="GO:0005737">
    <property type="term" value="C:cytoplasm"/>
    <property type="evidence" value="ECO:0007669"/>
    <property type="project" value="TreeGrafter"/>
</dbReference>
<dbReference type="RefSeq" id="XP_021873800.1">
    <property type="nucleotide sequence ID" value="XM_022014772.1"/>
</dbReference>
<sequence length="542" mass="58029">MITPAAPTFGATASSSPSSSTRTVVVLGASYGGARAARVLAQNLPEGWRLVVIDRNSHFNHVYVFPRYTILAKHAAKGFIPYTNLLDVPPATPTSAKAKDICGSPSRPLTPPMSPQSALASLSSTAIPSSASSSSSSSDSEGYGHSFIQGSITSLTTRSVSFVRPNASTRRGSSESIASIRSNLTYGCFDGPEETIHFDYCIYALGSGMPDPVNVWSEYPVAPRHIQEHPPSHGLGTKKGGIAWMQRQAEELKSANTVLIVGGGALGIQYATDLKDLYPHKNVTLLHSRTRLMPIYPVEMHIAIVERLATLGVNVVLGERVMTAPDHAEHYDGKVKHLLTDKGRQFDADLVLFCTGQKPHSQILAALSPSSISPTTGRIRVTPHLQVSPRPTRPVTSRANTLDRLSNITLRPVPPPSPPSSSGSARPSGEFADVFEEEELGHIFAIGDCAETSAIQAGHTAYWMGEVAARNILRLIRRDEGGEEEELEVYKPGVPAIKVTLGLHHSVTSNHEGVSTSDKGAEDLQARLIWPSVGAGDLDDHA</sequence>
<feature type="region of interest" description="Disordered" evidence="1">
    <location>
        <begin position="96"/>
        <end position="117"/>
    </location>
</feature>
<keyword evidence="4" id="KW-1185">Reference proteome</keyword>
<protein>
    <recommendedName>
        <fullName evidence="2">FAD/NAD(P)-binding domain-containing protein</fullName>
    </recommendedName>
</protein>
<dbReference type="GO" id="GO:0004174">
    <property type="term" value="F:electron-transferring-flavoprotein dehydrogenase activity"/>
    <property type="evidence" value="ECO:0007669"/>
    <property type="project" value="TreeGrafter"/>
</dbReference>
<dbReference type="InParanoid" id="A0A1Y1US58"/>
<evidence type="ECO:0000256" key="1">
    <source>
        <dbReference type="SAM" id="MobiDB-lite"/>
    </source>
</evidence>
<dbReference type="PANTHER" id="PTHR43735">
    <property type="entry name" value="APOPTOSIS-INDUCING FACTOR 1"/>
    <property type="match status" value="1"/>
</dbReference>
<dbReference type="InterPro" id="IPR036188">
    <property type="entry name" value="FAD/NAD-bd_sf"/>
</dbReference>
<dbReference type="GO" id="GO:0050660">
    <property type="term" value="F:flavin adenine dinucleotide binding"/>
    <property type="evidence" value="ECO:0007669"/>
    <property type="project" value="TreeGrafter"/>
</dbReference>
<reference evidence="3 4" key="1">
    <citation type="submission" date="2017-03" db="EMBL/GenBank/DDBJ databases">
        <title>Widespread Adenine N6-methylation of Active Genes in Fungi.</title>
        <authorList>
            <consortium name="DOE Joint Genome Institute"/>
            <person name="Mondo S.J."/>
            <person name="Dannebaum R.O."/>
            <person name="Kuo R.C."/>
            <person name="Louie K.B."/>
            <person name="Bewick A.J."/>
            <person name="Labutti K."/>
            <person name="Haridas S."/>
            <person name="Kuo A."/>
            <person name="Salamov A."/>
            <person name="Ahrendt S.R."/>
            <person name="Lau R."/>
            <person name="Bowen B.P."/>
            <person name="Lipzen A."/>
            <person name="Sullivan W."/>
            <person name="Andreopoulos W.B."/>
            <person name="Clum A."/>
            <person name="Lindquist E."/>
            <person name="Daum C."/>
            <person name="Northen T.R."/>
            <person name="Ramamoorthy G."/>
            <person name="Schmitz R.J."/>
            <person name="Gryganskyi A."/>
            <person name="Culley D."/>
            <person name="Magnuson J."/>
            <person name="James T.Y."/>
            <person name="O'Malley M.A."/>
            <person name="Stajich J.E."/>
            <person name="Spatafora J.W."/>
            <person name="Visel A."/>
            <person name="Grigoriev I.V."/>
        </authorList>
    </citation>
    <scope>NUCLEOTIDE SEQUENCE [LARGE SCALE GENOMIC DNA]</scope>
    <source>
        <strain evidence="3 4">NRRL Y-17943</strain>
    </source>
</reference>
<feature type="region of interest" description="Disordered" evidence="1">
    <location>
        <begin position="406"/>
        <end position="429"/>
    </location>
</feature>
<dbReference type="STRING" id="4999.A0A1Y1US58"/>
<dbReference type="EMBL" id="NBSH01000002">
    <property type="protein sequence ID" value="ORX40015.1"/>
    <property type="molecule type" value="Genomic_DNA"/>
</dbReference>
<dbReference type="Pfam" id="PF07992">
    <property type="entry name" value="Pyr_redox_2"/>
    <property type="match status" value="1"/>
</dbReference>
<dbReference type="Proteomes" id="UP000193218">
    <property type="component" value="Unassembled WGS sequence"/>
</dbReference>
<dbReference type="FunFam" id="3.50.50.60:FF:000380">
    <property type="entry name" value="Chromosome 1, whole genome shotgun sequence"/>
    <property type="match status" value="1"/>
</dbReference>
<name>A0A1Y1US58_9TREE</name>
<proteinExistence type="predicted"/>
<evidence type="ECO:0000313" key="3">
    <source>
        <dbReference type="EMBL" id="ORX40015.1"/>
    </source>
</evidence>
<feature type="domain" description="FAD/NAD(P)-binding" evidence="2">
    <location>
        <begin position="23"/>
        <end position="388"/>
    </location>
</feature>
<dbReference type="InterPro" id="IPR023753">
    <property type="entry name" value="FAD/NAD-binding_dom"/>
</dbReference>
<dbReference type="AlphaFoldDB" id="A0A1Y1US58"/>
<dbReference type="PANTHER" id="PTHR43735:SF2">
    <property type="entry name" value="FE-REGULATED PROTEIN 8"/>
    <property type="match status" value="1"/>
</dbReference>
<dbReference type="PRINTS" id="PR00368">
    <property type="entry name" value="FADPNR"/>
</dbReference>
<dbReference type="Gene3D" id="3.50.50.100">
    <property type="match status" value="1"/>
</dbReference>
<gene>
    <name evidence="3" type="ORF">BD324DRAFT_615943</name>
</gene>
<dbReference type="Gene3D" id="3.50.50.60">
    <property type="entry name" value="FAD/NAD(P)-binding domain"/>
    <property type="match status" value="3"/>
</dbReference>
<dbReference type="OrthoDB" id="202203at2759"/>
<evidence type="ECO:0000259" key="2">
    <source>
        <dbReference type="Pfam" id="PF07992"/>
    </source>
</evidence>